<organism evidence="2 3">
    <name type="scientific">Aegilops tauschii subsp. strangulata</name>
    <name type="common">Goatgrass</name>
    <dbReference type="NCBI Taxonomy" id="200361"/>
    <lineage>
        <taxon>Eukaryota</taxon>
        <taxon>Viridiplantae</taxon>
        <taxon>Streptophyta</taxon>
        <taxon>Embryophyta</taxon>
        <taxon>Tracheophyta</taxon>
        <taxon>Spermatophyta</taxon>
        <taxon>Magnoliopsida</taxon>
        <taxon>Liliopsida</taxon>
        <taxon>Poales</taxon>
        <taxon>Poaceae</taxon>
        <taxon>BOP clade</taxon>
        <taxon>Pooideae</taxon>
        <taxon>Triticodae</taxon>
        <taxon>Triticeae</taxon>
        <taxon>Triticinae</taxon>
        <taxon>Aegilops</taxon>
    </lineage>
</organism>
<accession>A0A452Y471</accession>
<reference evidence="3" key="1">
    <citation type="journal article" date="2014" name="Science">
        <title>Ancient hybridizations among the ancestral genomes of bread wheat.</title>
        <authorList>
            <consortium name="International Wheat Genome Sequencing Consortium,"/>
            <person name="Marcussen T."/>
            <person name="Sandve S.R."/>
            <person name="Heier L."/>
            <person name="Spannagl M."/>
            <person name="Pfeifer M."/>
            <person name="Jakobsen K.S."/>
            <person name="Wulff B.B."/>
            <person name="Steuernagel B."/>
            <person name="Mayer K.F."/>
            <person name="Olsen O.A."/>
        </authorList>
    </citation>
    <scope>NUCLEOTIDE SEQUENCE [LARGE SCALE GENOMIC DNA]</scope>
    <source>
        <strain evidence="3">cv. AL8/78</strain>
    </source>
</reference>
<keyword evidence="3" id="KW-1185">Reference proteome</keyword>
<reference evidence="2" key="5">
    <citation type="journal article" date="2021" name="G3 (Bethesda)">
        <title>Aegilops tauschii genome assembly Aet v5.0 features greater sequence contiguity and improved annotation.</title>
        <authorList>
            <person name="Wang L."/>
            <person name="Zhu T."/>
            <person name="Rodriguez J.C."/>
            <person name="Deal K.R."/>
            <person name="Dubcovsky J."/>
            <person name="McGuire P.E."/>
            <person name="Lux T."/>
            <person name="Spannagl M."/>
            <person name="Mayer K.F.X."/>
            <person name="Baldrich P."/>
            <person name="Meyers B.C."/>
            <person name="Huo N."/>
            <person name="Gu Y.Q."/>
            <person name="Zhou H."/>
            <person name="Devos K.M."/>
            <person name="Bennetzen J.L."/>
            <person name="Unver T."/>
            <person name="Budak H."/>
            <person name="Gulick P.J."/>
            <person name="Galiba G."/>
            <person name="Kalapos B."/>
            <person name="Nelson D.R."/>
            <person name="Li P."/>
            <person name="You F.M."/>
            <person name="Luo M.C."/>
            <person name="Dvorak J."/>
        </authorList>
    </citation>
    <scope>NUCLEOTIDE SEQUENCE [LARGE SCALE GENOMIC DNA]</scope>
    <source>
        <strain evidence="2">cv. AL8/78</strain>
    </source>
</reference>
<dbReference type="Gramene" id="AET1Gv20286800.1">
    <property type="protein sequence ID" value="AET1Gv20286800.1"/>
    <property type="gene ID" value="AET1Gv20286800"/>
</dbReference>
<dbReference type="AlphaFoldDB" id="A0A452Y471"/>
<reference evidence="2" key="3">
    <citation type="journal article" date="2017" name="Nature">
        <title>Genome sequence of the progenitor of the wheat D genome Aegilops tauschii.</title>
        <authorList>
            <person name="Luo M.C."/>
            <person name="Gu Y.Q."/>
            <person name="Puiu D."/>
            <person name="Wang H."/>
            <person name="Twardziok S.O."/>
            <person name="Deal K.R."/>
            <person name="Huo N."/>
            <person name="Zhu T."/>
            <person name="Wang L."/>
            <person name="Wang Y."/>
            <person name="McGuire P.E."/>
            <person name="Liu S."/>
            <person name="Long H."/>
            <person name="Ramasamy R.K."/>
            <person name="Rodriguez J.C."/>
            <person name="Van S.L."/>
            <person name="Yuan L."/>
            <person name="Wang Z."/>
            <person name="Xia Z."/>
            <person name="Xiao L."/>
            <person name="Anderson O.D."/>
            <person name="Ouyang S."/>
            <person name="Liang Y."/>
            <person name="Zimin A.V."/>
            <person name="Pertea G."/>
            <person name="Qi P."/>
            <person name="Bennetzen J.L."/>
            <person name="Dai X."/>
            <person name="Dawson M.W."/>
            <person name="Muller H.G."/>
            <person name="Kugler K."/>
            <person name="Rivarola-Duarte L."/>
            <person name="Spannagl M."/>
            <person name="Mayer K.F.X."/>
            <person name="Lu F.H."/>
            <person name="Bevan M.W."/>
            <person name="Leroy P."/>
            <person name="Li P."/>
            <person name="You F.M."/>
            <person name="Sun Q."/>
            <person name="Liu Z."/>
            <person name="Lyons E."/>
            <person name="Wicker T."/>
            <person name="Salzberg S.L."/>
            <person name="Devos K.M."/>
            <person name="Dvorak J."/>
        </authorList>
    </citation>
    <scope>NUCLEOTIDE SEQUENCE [LARGE SCALE GENOMIC DNA]</scope>
    <source>
        <strain evidence="2">cv. AL8/78</strain>
    </source>
</reference>
<protein>
    <submittedName>
        <fullName evidence="2">Uncharacterized protein</fullName>
    </submittedName>
</protein>
<evidence type="ECO:0000256" key="1">
    <source>
        <dbReference type="SAM" id="MobiDB-lite"/>
    </source>
</evidence>
<dbReference type="Proteomes" id="UP000015105">
    <property type="component" value="Chromosome 1D"/>
</dbReference>
<reference evidence="2" key="4">
    <citation type="submission" date="2019-03" db="UniProtKB">
        <authorList>
            <consortium name="EnsemblPlants"/>
        </authorList>
    </citation>
    <scope>IDENTIFICATION</scope>
</reference>
<evidence type="ECO:0000313" key="3">
    <source>
        <dbReference type="Proteomes" id="UP000015105"/>
    </source>
</evidence>
<reference evidence="3" key="2">
    <citation type="journal article" date="2017" name="Nat. Plants">
        <title>The Aegilops tauschii genome reveals multiple impacts of transposons.</title>
        <authorList>
            <person name="Zhao G."/>
            <person name="Zou C."/>
            <person name="Li K."/>
            <person name="Wang K."/>
            <person name="Li T."/>
            <person name="Gao L."/>
            <person name="Zhang X."/>
            <person name="Wang H."/>
            <person name="Yang Z."/>
            <person name="Liu X."/>
            <person name="Jiang W."/>
            <person name="Mao L."/>
            <person name="Kong X."/>
            <person name="Jiao Y."/>
            <person name="Jia J."/>
        </authorList>
    </citation>
    <scope>NUCLEOTIDE SEQUENCE [LARGE SCALE GENOMIC DNA]</scope>
    <source>
        <strain evidence="3">cv. AL8/78</strain>
    </source>
</reference>
<proteinExistence type="predicted"/>
<dbReference type="EnsemblPlants" id="AET1Gv20286800.1">
    <property type="protein sequence ID" value="AET1Gv20286800.1"/>
    <property type="gene ID" value="AET1Gv20286800"/>
</dbReference>
<sequence length="175" mass="18503">RARCLGLGLGAAVVAVPDAVRQRRPEVEGGGLLSGAGARLGDLDPLGRPAVAAGAAEVEVADAVAAHPGDAEGVGAAPLEGPPARRAREARAVRLVAVRVPERHANRVRRRRRRRAARLHLHRVRARPHGRLGCGGRSPRRRRRAAAAAATGEARPLRCRDPPLPATRRGREGIM</sequence>
<name>A0A452Y471_AEGTS</name>
<feature type="region of interest" description="Disordered" evidence="1">
    <location>
        <begin position="128"/>
        <end position="175"/>
    </location>
</feature>
<evidence type="ECO:0000313" key="2">
    <source>
        <dbReference type="EnsemblPlants" id="AET1Gv20286800.1"/>
    </source>
</evidence>